<gene>
    <name evidence="1" type="ORF">SAMN05660236_4768</name>
</gene>
<dbReference type="AlphaFoldDB" id="A0A1T5M822"/>
<dbReference type="RefSeq" id="WP_079689258.1">
    <property type="nucleotide sequence ID" value="NZ_FUZU01000003.1"/>
</dbReference>
<proteinExistence type="predicted"/>
<reference evidence="1 2" key="1">
    <citation type="submission" date="2017-02" db="EMBL/GenBank/DDBJ databases">
        <authorList>
            <person name="Peterson S.W."/>
        </authorList>
    </citation>
    <scope>NUCLEOTIDE SEQUENCE [LARGE SCALE GENOMIC DNA]</scope>
    <source>
        <strain evidence="1 2">DSM 25262</strain>
    </source>
</reference>
<evidence type="ECO:0000313" key="1">
    <source>
        <dbReference type="EMBL" id="SKC84391.1"/>
    </source>
</evidence>
<protein>
    <submittedName>
        <fullName evidence="1">Uncharacterized protein</fullName>
    </submittedName>
</protein>
<evidence type="ECO:0000313" key="2">
    <source>
        <dbReference type="Proteomes" id="UP000190961"/>
    </source>
</evidence>
<sequence>MNEGEIVTVDKLKKEWDNVLSLYDLFINGGHNLRPIRFIIRHIIERGYNMIMFPGTSMYTLLISLPEDNKVNYNKTLRIEFDQRTENLKFRFSDWTGIDRQNADLKKQIKWEETCQATEGSSLLESFLADNMDFRRAIKNETRAE</sequence>
<keyword evidence="2" id="KW-1185">Reference proteome</keyword>
<dbReference type="Proteomes" id="UP000190961">
    <property type="component" value="Unassembled WGS sequence"/>
</dbReference>
<name>A0A1T5M822_9BACT</name>
<dbReference type="OrthoDB" id="9881130at2"/>
<organism evidence="1 2">
    <name type="scientific">Ohtaekwangia koreensis</name>
    <dbReference type="NCBI Taxonomy" id="688867"/>
    <lineage>
        <taxon>Bacteria</taxon>
        <taxon>Pseudomonadati</taxon>
        <taxon>Bacteroidota</taxon>
        <taxon>Cytophagia</taxon>
        <taxon>Cytophagales</taxon>
        <taxon>Fulvivirgaceae</taxon>
        <taxon>Ohtaekwangia</taxon>
    </lineage>
</organism>
<accession>A0A1T5M822</accession>
<dbReference type="EMBL" id="FUZU01000003">
    <property type="protein sequence ID" value="SKC84391.1"/>
    <property type="molecule type" value="Genomic_DNA"/>
</dbReference>